<accession>A0ABN1K519</accession>
<name>A0ABN1K519_9BURK</name>
<dbReference type="InterPro" id="IPR058625">
    <property type="entry name" value="MdtA-like_BSH"/>
</dbReference>
<dbReference type="Proteomes" id="UP001500279">
    <property type="component" value="Unassembled WGS sequence"/>
</dbReference>
<sequence>MNDAFNRIFPAVSLSGLAAACLLLTACSKPPEPAAIVKPVFVTTVTPANATQSRSFTSVIRARVETDFGFRTAGKVVERMVEVGDSVKAGQVLARLDPADYQLAVEAAADQVQAASVEAQQAASDEARLRRLLSDGSVGTADHERQKARADAAAARLAQANRQLELARNREAYATLVAPYAGVVTTLRFERGQVVAEGQPVLSLARDGEREIVAELPEDWVGRARSLVATAAPWSDATTPVRLVLRELSPQASVQGRTYRARYSAAPESRETVVALPLGSTMQLTLSAPQAGPATMALPVSALVKGSGSAGVWTVNAKGSGLVFTPVKVVAIDDATVQVTGLATGSKVVSVGAQKLDAGTAVRAIERTPVSATATVAKSSS</sequence>
<dbReference type="PROSITE" id="PS51257">
    <property type="entry name" value="PROKAR_LIPOPROTEIN"/>
    <property type="match status" value="1"/>
</dbReference>
<keyword evidence="2" id="KW-0175">Coiled coil</keyword>
<comment type="caution">
    <text evidence="4">The sequence shown here is derived from an EMBL/GenBank/DDBJ whole genome shotgun (WGS) entry which is preliminary data.</text>
</comment>
<evidence type="ECO:0000256" key="1">
    <source>
        <dbReference type="ARBA" id="ARBA00009477"/>
    </source>
</evidence>
<evidence type="ECO:0000313" key="4">
    <source>
        <dbReference type="EMBL" id="GAA0754980.1"/>
    </source>
</evidence>
<keyword evidence="5" id="KW-1185">Reference proteome</keyword>
<dbReference type="Pfam" id="PF25917">
    <property type="entry name" value="BSH_RND"/>
    <property type="match status" value="1"/>
</dbReference>
<dbReference type="InterPro" id="IPR006143">
    <property type="entry name" value="RND_pump_MFP"/>
</dbReference>
<evidence type="ECO:0000256" key="2">
    <source>
        <dbReference type="SAM" id="Coils"/>
    </source>
</evidence>
<reference evidence="4 5" key="1">
    <citation type="journal article" date="2019" name="Int. J. Syst. Evol. Microbiol.">
        <title>The Global Catalogue of Microorganisms (GCM) 10K type strain sequencing project: providing services to taxonomists for standard genome sequencing and annotation.</title>
        <authorList>
            <consortium name="The Broad Institute Genomics Platform"/>
            <consortium name="The Broad Institute Genome Sequencing Center for Infectious Disease"/>
            <person name="Wu L."/>
            <person name="Ma J."/>
        </authorList>
    </citation>
    <scope>NUCLEOTIDE SEQUENCE [LARGE SCALE GENOMIC DNA]</scope>
    <source>
        <strain evidence="4 5">JCM 15503</strain>
    </source>
</reference>
<evidence type="ECO:0000313" key="5">
    <source>
        <dbReference type="Proteomes" id="UP001500279"/>
    </source>
</evidence>
<gene>
    <name evidence="4" type="ORF">GCM10009107_32000</name>
</gene>
<feature type="domain" description="Multidrug resistance protein MdtA-like barrel-sandwich hybrid" evidence="3">
    <location>
        <begin position="71"/>
        <end position="200"/>
    </location>
</feature>
<organism evidence="4 5">
    <name type="scientific">Ideonella azotifigens</name>
    <dbReference type="NCBI Taxonomy" id="513160"/>
    <lineage>
        <taxon>Bacteria</taxon>
        <taxon>Pseudomonadati</taxon>
        <taxon>Pseudomonadota</taxon>
        <taxon>Betaproteobacteria</taxon>
        <taxon>Burkholderiales</taxon>
        <taxon>Sphaerotilaceae</taxon>
        <taxon>Ideonella</taxon>
    </lineage>
</organism>
<dbReference type="Gene3D" id="1.10.287.470">
    <property type="entry name" value="Helix hairpin bin"/>
    <property type="match status" value="1"/>
</dbReference>
<dbReference type="PANTHER" id="PTHR30469:SF18">
    <property type="entry name" value="RESISTANCE-NODULATION-CELL DIVISION (RND) EFFLUX MEMBRANE FUSION PROTEIN-RELATED"/>
    <property type="match status" value="1"/>
</dbReference>
<dbReference type="SUPFAM" id="SSF111369">
    <property type="entry name" value="HlyD-like secretion proteins"/>
    <property type="match status" value="1"/>
</dbReference>
<evidence type="ECO:0000259" key="3">
    <source>
        <dbReference type="Pfam" id="PF25917"/>
    </source>
</evidence>
<feature type="coiled-coil region" evidence="2">
    <location>
        <begin position="143"/>
        <end position="170"/>
    </location>
</feature>
<dbReference type="Gene3D" id="2.40.420.20">
    <property type="match status" value="1"/>
</dbReference>
<proteinExistence type="inferred from homology"/>
<dbReference type="NCBIfam" id="TIGR01730">
    <property type="entry name" value="RND_mfp"/>
    <property type="match status" value="1"/>
</dbReference>
<comment type="similarity">
    <text evidence="1">Belongs to the membrane fusion protein (MFP) (TC 8.A.1) family.</text>
</comment>
<dbReference type="PANTHER" id="PTHR30469">
    <property type="entry name" value="MULTIDRUG RESISTANCE PROTEIN MDTA"/>
    <property type="match status" value="1"/>
</dbReference>
<dbReference type="Gene3D" id="2.40.50.100">
    <property type="match status" value="1"/>
</dbReference>
<dbReference type="EMBL" id="BAAAEW010000021">
    <property type="protein sequence ID" value="GAA0754980.1"/>
    <property type="molecule type" value="Genomic_DNA"/>
</dbReference>
<protein>
    <submittedName>
        <fullName evidence="4">Efflux RND transporter periplasmic adaptor subunit</fullName>
    </submittedName>
</protein>
<dbReference type="RefSeq" id="WP_231013037.1">
    <property type="nucleotide sequence ID" value="NZ_BAAAEW010000021.1"/>
</dbReference>